<organism evidence="3 4">
    <name type="scientific">Tunturiibacter gelidiferens</name>
    <dbReference type="NCBI Taxonomy" id="3069689"/>
    <lineage>
        <taxon>Bacteria</taxon>
        <taxon>Pseudomonadati</taxon>
        <taxon>Acidobacteriota</taxon>
        <taxon>Terriglobia</taxon>
        <taxon>Terriglobales</taxon>
        <taxon>Acidobacteriaceae</taxon>
        <taxon>Tunturiibacter</taxon>
    </lineage>
</organism>
<protein>
    <submittedName>
        <fullName evidence="3">Fucose 4-O-acetylase-like acetyltransferase</fullName>
    </submittedName>
</protein>
<comment type="caution">
    <text evidence="3">The sequence shown here is derived from an EMBL/GenBank/DDBJ whole genome shotgun (WGS) entry which is preliminary data.</text>
</comment>
<keyword evidence="4" id="KW-1185">Reference proteome</keyword>
<sequence length="351" mass="39771">MGQIEAPRHSIPAIDVARGIGIALVVYGHLNDGSFLRNWIYLFHMPLFFFLSGYLHKVKTDYRGFFEKKFIHLMIPYFSFLLLYAPLYYKQHHTDSHRLLHTVGALLWGGDSLRGLLAVFWFVSCLFLTQQVMNWLLARHSSRTVNMITVAAFVLSFVNLMYAPWFKLPFDAQVVLGAMPFFLLGYRARSFDLNRVWVRLIALVGFVTAGILVYSHPSLDYEMRSGTYGWPGVSFVLAASCILTVLFVSELISRSRLAVVVVGSLGALSMGIMFVHLEVRSILGVHRLEKMNPVVSLCLVLIGSYFVSYLISKFSLTRGFLMGSQADVKEWLNRLNFTSRKAIEEVGSVAE</sequence>
<dbReference type="Pfam" id="PF01757">
    <property type="entry name" value="Acyl_transf_3"/>
    <property type="match status" value="1"/>
</dbReference>
<feature type="transmembrane region" description="Helical" evidence="1">
    <location>
        <begin position="294"/>
        <end position="312"/>
    </location>
</feature>
<feature type="transmembrane region" description="Helical" evidence="1">
    <location>
        <begin position="196"/>
        <end position="216"/>
    </location>
</feature>
<dbReference type="AlphaFoldDB" id="A0A9X0U3A4"/>
<name>A0A9X0U3A4_9BACT</name>
<keyword evidence="1" id="KW-1133">Transmembrane helix</keyword>
<dbReference type="RefSeq" id="WP_183975338.1">
    <property type="nucleotide sequence ID" value="NZ_JACHEB010000003.1"/>
</dbReference>
<dbReference type="GO" id="GO:0016747">
    <property type="term" value="F:acyltransferase activity, transferring groups other than amino-acyl groups"/>
    <property type="evidence" value="ECO:0007669"/>
    <property type="project" value="InterPro"/>
</dbReference>
<dbReference type="PANTHER" id="PTHR37312">
    <property type="entry name" value="MEMBRANE-BOUND ACYLTRANSFERASE YKRP-RELATED"/>
    <property type="match status" value="1"/>
</dbReference>
<evidence type="ECO:0000259" key="2">
    <source>
        <dbReference type="Pfam" id="PF01757"/>
    </source>
</evidence>
<evidence type="ECO:0000256" key="1">
    <source>
        <dbReference type="SAM" id="Phobius"/>
    </source>
</evidence>
<dbReference type="EMBL" id="JACHEB010000003">
    <property type="protein sequence ID" value="MBB5328133.1"/>
    <property type="molecule type" value="Genomic_DNA"/>
</dbReference>
<accession>A0A9X0U3A4</accession>
<feature type="transmembrane region" description="Helical" evidence="1">
    <location>
        <begin position="39"/>
        <end position="58"/>
    </location>
</feature>
<feature type="transmembrane region" description="Helical" evidence="1">
    <location>
        <begin position="116"/>
        <end position="137"/>
    </location>
</feature>
<feature type="transmembrane region" description="Helical" evidence="1">
    <location>
        <begin position="70"/>
        <end position="89"/>
    </location>
</feature>
<feature type="transmembrane region" description="Helical" evidence="1">
    <location>
        <begin position="228"/>
        <end position="248"/>
    </location>
</feature>
<keyword evidence="1" id="KW-0472">Membrane</keyword>
<gene>
    <name evidence="3" type="ORF">HDF14_001739</name>
</gene>
<dbReference type="Proteomes" id="UP000535182">
    <property type="component" value="Unassembled WGS sequence"/>
</dbReference>
<keyword evidence="1" id="KW-0812">Transmembrane</keyword>
<feature type="transmembrane region" description="Helical" evidence="1">
    <location>
        <begin position="168"/>
        <end position="184"/>
    </location>
</feature>
<evidence type="ECO:0000313" key="4">
    <source>
        <dbReference type="Proteomes" id="UP000535182"/>
    </source>
</evidence>
<dbReference type="InterPro" id="IPR052734">
    <property type="entry name" value="Nod_factor_acetyltransferase"/>
</dbReference>
<dbReference type="InterPro" id="IPR002656">
    <property type="entry name" value="Acyl_transf_3_dom"/>
</dbReference>
<feature type="domain" description="Acyltransferase 3" evidence="2">
    <location>
        <begin position="12"/>
        <end position="312"/>
    </location>
</feature>
<proteinExistence type="predicted"/>
<reference evidence="3 4" key="1">
    <citation type="submission" date="2020-08" db="EMBL/GenBank/DDBJ databases">
        <title>Genomic Encyclopedia of Type Strains, Phase IV (KMG-V): Genome sequencing to study the core and pangenomes of soil and plant-associated prokaryotes.</title>
        <authorList>
            <person name="Whitman W."/>
        </authorList>
    </citation>
    <scope>NUCLEOTIDE SEQUENCE [LARGE SCALE GENOMIC DNA]</scope>
    <source>
        <strain evidence="3 4">X5P2</strain>
    </source>
</reference>
<feature type="transmembrane region" description="Helical" evidence="1">
    <location>
        <begin position="144"/>
        <end position="162"/>
    </location>
</feature>
<feature type="transmembrane region" description="Helical" evidence="1">
    <location>
        <begin position="255"/>
        <end position="274"/>
    </location>
</feature>
<evidence type="ECO:0000313" key="3">
    <source>
        <dbReference type="EMBL" id="MBB5328133.1"/>
    </source>
</evidence>
<dbReference type="PANTHER" id="PTHR37312:SF1">
    <property type="entry name" value="MEMBRANE-BOUND ACYLTRANSFERASE YKRP-RELATED"/>
    <property type="match status" value="1"/>
</dbReference>